<evidence type="ECO:0000313" key="7">
    <source>
        <dbReference type="Proteomes" id="UP000437748"/>
    </source>
</evidence>
<evidence type="ECO:0000313" key="6">
    <source>
        <dbReference type="EMBL" id="KAB8039668.1"/>
    </source>
</evidence>
<feature type="modified residue" description="Phosphohistidine" evidence="2">
    <location>
        <position position="50"/>
    </location>
</feature>
<dbReference type="SMART" id="SM00448">
    <property type="entry name" value="REC"/>
    <property type="match status" value="1"/>
</dbReference>
<evidence type="ECO:0000256" key="3">
    <source>
        <dbReference type="PROSITE-ProRule" id="PRU00169"/>
    </source>
</evidence>
<protein>
    <submittedName>
        <fullName evidence="6">Response regulator</fullName>
    </submittedName>
</protein>
<evidence type="ECO:0000256" key="1">
    <source>
        <dbReference type="ARBA" id="ARBA00022553"/>
    </source>
</evidence>
<dbReference type="CDD" id="cd00088">
    <property type="entry name" value="HPT"/>
    <property type="match status" value="1"/>
</dbReference>
<dbReference type="Proteomes" id="UP000437748">
    <property type="component" value="Unassembled WGS sequence"/>
</dbReference>
<keyword evidence="1 3" id="KW-0597">Phosphoprotein</keyword>
<dbReference type="OrthoDB" id="5293002at2"/>
<dbReference type="GO" id="GO:0004672">
    <property type="term" value="F:protein kinase activity"/>
    <property type="evidence" value="ECO:0007669"/>
    <property type="project" value="UniProtKB-ARBA"/>
</dbReference>
<dbReference type="EMBL" id="WFLM01000002">
    <property type="protein sequence ID" value="KAB8039668.1"/>
    <property type="molecule type" value="Genomic_DNA"/>
</dbReference>
<reference evidence="6 7" key="1">
    <citation type="submission" date="2019-10" db="EMBL/GenBank/DDBJ databases">
        <title>New species of Slilvanegrellaceae.</title>
        <authorList>
            <person name="Pitt A."/>
            <person name="Hahn M.W."/>
        </authorList>
    </citation>
    <scope>NUCLEOTIDE SEQUENCE [LARGE SCALE GENOMIC DNA]</scope>
    <source>
        <strain evidence="6 7">SP-Ram-0.45-NSY-1</strain>
    </source>
</reference>
<dbReference type="PANTHER" id="PTHR44591">
    <property type="entry name" value="STRESS RESPONSE REGULATOR PROTEIN 1"/>
    <property type="match status" value="1"/>
</dbReference>
<evidence type="ECO:0000259" key="5">
    <source>
        <dbReference type="PROSITE" id="PS50894"/>
    </source>
</evidence>
<dbReference type="AlphaFoldDB" id="A0A6N6VZ11"/>
<dbReference type="PROSITE" id="PS50894">
    <property type="entry name" value="HPT"/>
    <property type="match status" value="1"/>
</dbReference>
<feature type="domain" description="HPt" evidence="5">
    <location>
        <begin position="3"/>
        <end position="107"/>
    </location>
</feature>
<dbReference type="Pfam" id="PF00072">
    <property type="entry name" value="Response_reg"/>
    <property type="match status" value="1"/>
</dbReference>
<accession>A0A6N6VZ11</accession>
<dbReference type="InterPro" id="IPR001789">
    <property type="entry name" value="Sig_transdc_resp-reg_receiver"/>
</dbReference>
<sequence>MNNVSFEKELRNTFITESKEMLDETETIFINLEKNPNDFSHFDKLLRIIHTIKGSAAVVGIEKLVHFTHVYETLLISVKNNKTILSQEIIDILIAGNDSLKKSMDIIEIEPKSELAHFNQIKDSIEKILNIEKKDNSVKNTEKITTSQPIENVKSIGNVLILDDEKEILEYMKIIIEQQNYHVYAIDNAQEALDVLNTKKIDVIFTDLKMPKMDGFQFTEKIRKINKYIPIILVSGNLDLESSKKFLKLGVNDFIDKPFNTNNLLFVLERAMKTKYIWNELLKISKACFKTYVYFQKMDSFINNENVASDILKDREILKNCLDEIKETTINILDFEKSKAS</sequence>
<keyword evidence="7" id="KW-1185">Reference proteome</keyword>
<evidence type="ECO:0000259" key="4">
    <source>
        <dbReference type="PROSITE" id="PS50110"/>
    </source>
</evidence>
<feature type="domain" description="Response regulatory" evidence="4">
    <location>
        <begin position="158"/>
        <end position="272"/>
    </location>
</feature>
<dbReference type="RefSeq" id="WP_153419051.1">
    <property type="nucleotide sequence ID" value="NZ_WFLM01000002.1"/>
</dbReference>
<comment type="caution">
    <text evidence="6">The sequence shown here is derived from an EMBL/GenBank/DDBJ whole genome shotgun (WGS) entry which is preliminary data.</text>
</comment>
<dbReference type="InterPro" id="IPR008207">
    <property type="entry name" value="Sig_transdc_His_kin_Hpt_dom"/>
</dbReference>
<dbReference type="GO" id="GO:0000160">
    <property type="term" value="P:phosphorelay signal transduction system"/>
    <property type="evidence" value="ECO:0007669"/>
    <property type="project" value="InterPro"/>
</dbReference>
<dbReference type="CDD" id="cd00156">
    <property type="entry name" value="REC"/>
    <property type="match status" value="1"/>
</dbReference>
<dbReference type="Gene3D" id="1.20.120.160">
    <property type="entry name" value="HPT domain"/>
    <property type="match status" value="1"/>
</dbReference>
<dbReference type="SMART" id="SM00073">
    <property type="entry name" value="HPT"/>
    <property type="match status" value="1"/>
</dbReference>
<name>A0A6N6VZ11_9BACT</name>
<evidence type="ECO:0000256" key="2">
    <source>
        <dbReference type="PROSITE-ProRule" id="PRU00110"/>
    </source>
</evidence>
<proteinExistence type="predicted"/>
<dbReference type="SUPFAM" id="SSF47226">
    <property type="entry name" value="Histidine-containing phosphotransfer domain, HPT domain"/>
    <property type="match status" value="1"/>
</dbReference>
<dbReference type="Gene3D" id="3.40.50.2300">
    <property type="match status" value="1"/>
</dbReference>
<dbReference type="PROSITE" id="PS50110">
    <property type="entry name" value="RESPONSE_REGULATORY"/>
    <property type="match status" value="1"/>
</dbReference>
<dbReference type="InterPro" id="IPR036641">
    <property type="entry name" value="HPT_dom_sf"/>
</dbReference>
<dbReference type="InterPro" id="IPR011006">
    <property type="entry name" value="CheY-like_superfamily"/>
</dbReference>
<dbReference type="SUPFAM" id="SSF52172">
    <property type="entry name" value="CheY-like"/>
    <property type="match status" value="1"/>
</dbReference>
<feature type="modified residue" description="4-aspartylphosphate" evidence="3">
    <location>
        <position position="207"/>
    </location>
</feature>
<dbReference type="InterPro" id="IPR050595">
    <property type="entry name" value="Bact_response_regulator"/>
</dbReference>
<organism evidence="6 7">
    <name type="scientific">Silvanigrella paludirubra</name>
    <dbReference type="NCBI Taxonomy" id="2499159"/>
    <lineage>
        <taxon>Bacteria</taxon>
        <taxon>Pseudomonadati</taxon>
        <taxon>Bdellovibrionota</taxon>
        <taxon>Oligoflexia</taxon>
        <taxon>Silvanigrellales</taxon>
        <taxon>Silvanigrellaceae</taxon>
        <taxon>Silvanigrella</taxon>
    </lineage>
</organism>
<dbReference type="Pfam" id="PF01627">
    <property type="entry name" value="Hpt"/>
    <property type="match status" value="1"/>
</dbReference>
<dbReference type="PANTHER" id="PTHR44591:SF3">
    <property type="entry name" value="RESPONSE REGULATORY DOMAIN-CONTAINING PROTEIN"/>
    <property type="match status" value="1"/>
</dbReference>
<gene>
    <name evidence="6" type="ORF">GCL60_05250</name>
</gene>